<feature type="domain" description="Non-canonical purine NTP phosphatase/PRRC1" evidence="12">
    <location>
        <begin position="19"/>
        <end position="192"/>
    </location>
</feature>
<dbReference type="Gene3D" id="3.90.950.10">
    <property type="match status" value="1"/>
</dbReference>
<feature type="binding site" evidence="11">
    <location>
        <position position="84"/>
    </location>
    <ligand>
        <name>Mg(2+)</name>
        <dbReference type="ChEBI" id="CHEBI:18420"/>
    </ligand>
</feature>
<dbReference type="InterPro" id="IPR050299">
    <property type="entry name" value="YjjX_NTPase"/>
</dbReference>
<keyword evidence="2 11" id="KW-0479">Metal-binding</keyword>
<comment type="function">
    <text evidence="11">Phosphatase that hydrolyzes non-canonical purine nucleotides such as XTP and ITP to their respective diphosphate derivatives. Probably excludes non-canonical purines from DNA/RNA precursor pool, thus preventing their incorporation into DNA/RNA and avoiding chromosomal lesions.</text>
</comment>
<dbReference type="FunFam" id="3.90.950.10:FF:000002">
    <property type="entry name" value="Inosine/xanthosine triphosphatase"/>
    <property type="match status" value="1"/>
</dbReference>
<dbReference type="InterPro" id="IPR029001">
    <property type="entry name" value="ITPase-like_fam"/>
</dbReference>
<dbReference type="InterPro" id="IPR026533">
    <property type="entry name" value="NTPase/PRRC1"/>
</dbReference>
<dbReference type="NCBIfam" id="TIGR00258">
    <property type="entry name" value="inosine/xanthosine triphosphatase"/>
    <property type="match status" value="1"/>
</dbReference>
<dbReference type="EMBL" id="LS483452">
    <property type="protein sequence ID" value="SQH75405.1"/>
    <property type="molecule type" value="Genomic_DNA"/>
</dbReference>
<evidence type="ECO:0000256" key="7">
    <source>
        <dbReference type="ARBA" id="ARBA00023211"/>
    </source>
</evidence>
<dbReference type="KEGG" id="sbk:SHEWBE_1439"/>
<dbReference type="RefSeq" id="WP_231926444.1">
    <property type="nucleotide sequence ID" value="NZ_LS483452.1"/>
</dbReference>
<comment type="cofactor">
    <cofactor evidence="1">
        <name>Mn(2+)</name>
        <dbReference type="ChEBI" id="CHEBI:29035"/>
    </cofactor>
</comment>
<dbReference type="EC" id="3.6.1.73" evidence="11"/>
<evidence type="ECO:0000256" key="1">
    <source>
        <dbReference type="ARBA" id="ARBA00001936"/>
    </source>
</evidence>
<dbReference type="HAMAP" id="MF_00648">
    <property type="entry name" value="Non_canon_purine_NTPase_YjjX"/>
    <property type="match status" value="1"/>
</dbReference>
<sequence>MNKKMQQITRLKKIRVLVGSKNPVKVNAAKIAICQLFPDIDIECTGMHAPSGVPDQPMTDVETREGAINRVKYCREFSATAAQQADGESIAKLFIAIEGGVDNFEYGPATFAYIVVATQKQLSVGRSAQLPISQSIYESLVAGEELGDVMDKLFNTNNIKQQGGAIGLLTQGHATRESVYTQALILAMAPMLNPELYLD</sequence>
<gene>
    <name evidence="13" type="ORF">SHEWBE_1439</name>
</gene>
<dbReference type="Pfam" id="PF01931">
    <property type="entry name" value="NTPase_I-T"/>
    <property type="match status" value="1"/>
</dbReference>
<protein>
    <recommendedName>
        <fullName evidence="11">Inosine/xanthosine triphosphatase</fullName>
        <shortName evidence="11">ITPase/XTPase</shortName>
        <ecNumber evidence="11">3.6.1.73</ecNumber>
    </recommendedName>
    <alternativeName>
        <fullName evidence="11">Non-canonical purine NTP phosphatase</fullName>
    </alternativeName>
    <alternativeName>
        <fullName evidence="11">Non-standard purine NTP phosphatase</fullName>
    </alternativeName>
    <alternativeName>
        <fullName evidence="11">Nucleoside-triphosphate phosphatase</fullName>
        <shortName evidence="11">NTPase</shortName>
    </alternativeName>
</protein>
<dbReference type="AlphaFoldDB" id="A0A330M007"/>
<evidence type="ECO:0000256" key="6">
    <source>
        <dbReference type="ARBA" id="ARBA00023080"/>
    </source>
</evidence>
<keyword evidence="4 11" id="KW-0378">Hydrolase</keyword>
<evidence type="ECO:0000313" key="14">
    <source>
        <dbReference type="Proteomes" id="UP000250123"/>
    </source>
</evidence>
<comment type="catalytic activity">
    <reaction evidence="9 11">
        <text>XTP + H2O = XDP + phosphate + H(+)</text>
        <dbReference type="Rhea" id="RHEA:28406"/>
        <dbReference type="ChEBI" id="CHEBI:15377"/>
        <dbReference type="ChEBI" id="CHEBI:15378"/>
        <dbReference type="ChEBI" id="CHEBI:43474"/>
        <dbReference type="ChEBI" id="CHEBI:59884"/>
        <dbReference type="ChEBI" id="CHEBI:61314"/>
        <dbReference type="EC" id="3.6.1.73"/>
    </reaction>
</comment>
<dbReference type="GO" id="GO:0000166">
    <property type="term" value="F:nucleotide binding"/>
    <property type="evidence" value="ECO:0007669"/>
    <property type="project" value="UniProtKB-KW"/>
</dbReference>
<comment type="subunit">
    <text evidence="11">Homodimer.</text>
</comment>
<reference evidence="14" key="1">
    <citation type="submission" date="2018-06" db="EMBL/GenBank/DDBJ databases">
        <authorList>
            <person name="Cea G.-C."/>
            <person name="William W."/>
        </authorList>
    </citation>
    <scope>NUCLEOTIDE SEQUENCE [LARGE SCALE GENOMIC DNA]</scope>
    <source>
        <strain evidence="14">DB21MT-2</strain>
    </source>
</reference>
<keyword evidence="7 11" id="KW-0464">Manganese</keyword>
<dbReference type="GO" id="GO:0006772">
    <property type="term" value="P:thiamine metabolic process"/>
    <property type="evidence" value="ECO:0007669"/>
    <property type="project" value="TreeGrafter"/>
</dbReference>
<dbReference type="SUPFAM" id="SSF52972">
    <property type="entry name" value="ITPase-like"/>
    <property type="match status" value="1"/>
</dbReference>
<evidence type="ECO:0000256" key="5">
    <source>
        <dbReference type="ARBA" id="ARBA00022842"/>
    </source>
</evidence>
<dbReference type="NCBIfam" id="NF003459">
    <property type="entry name" value="PRK05074.1"/>
    <property type="match status" value="1"/>
</dbReference>
<comment type="similarity">
    <text evidence="10 11">Belongs to the YjjX NTPase family.</text>
</comment>
<evidence type="ECO:0000256" key="8">
    <source>
        <dbReference type="ARBA" id="ARBA00048174"/>
    </source>
</evidence>
<accession>A0A330M007</accession>
<evidence type="ECO:0000259" key="12">
    <source>
        <dbReference type="Pfam" id="PF01931"/>
    </source>
</evidence>
<name>A0A330M007_9GAMM</name>
<dbReference type="PANTHER" id="PTHR34699">
    <property type="match status" value="1"/>
</dbReference>
<organism evidence="13 14">
    <name type="scientific">Shewanella benthica</name>
    <dbReference type="NCBI Taxonomy" id="43661"/>
    <lineage>
        <taxon>Bacteria</taxon>
        <taxon>Pseudomonadati</taxon>
        <taxon>Pseudomonadota</taxon>
        <taxon>Gammaproteobacteria</taxon>
        <taxon>Alteromonadales</taxon>
        <taxon>Shewanellaceae</taxon>
        <taxon>Shewanella</taxon>
    </lineage>
</organism>
<dbReference type="GO" id="GO:0009117">
    <property type="term" value="P:nucleotide metabolic process"/>
    <property type="evidence" value="ECO:0007669"/>
    <property type="project" value="UniProtKB-KW"/>
</dbReference>
<evidence type="ECO:0000256" key="4">
    <source>
        <dbReference type="ARBA" id="ARBA00022801"/>
    </source>
</evidence>
<dbReference type="InterPro" id="IPR002786">
    <property type="entry name" value="Non_canon_purine_NTPase"/>
</dbReference>
<dbReference type="Proteomes" id="UP000250123">
    <property type="component" value="Chromosome SHEWBE"/>
</dbReference>
<evidence type="ECO:0000256" key="3">
    <source>
        <dbReference type="ARBA" id="ARBA00022741"/>
    </source>
</evidence>
<keyword evidence="5 11" id="KW-0460">Magnesium</keyword>
<dbReference type="PANTHER" id="PTHR34699:SF2">
    <property type="entry name" value="NON-CANONICAL PURINE NTP PHOSPHATASE_PRRC1 DOMAIN-CONTAINING PROTEIN"/>
    <property type="match status" value="1"/>
</dbReference>
<evidence type="ECO:0000256" key="9">
    <source>
        <dbReference type="ARBA" id="ARBA00048781"/>
    </source>
</evidence>
<evidence type="ECO:0000256" key="10">
    <source>
        <dbReference type="ARBA" id="ARBA00060855"/>
    </source>
</evidence>
<evidence type="ECO:0000256" key="2">
    <source>
        <dbReference type="ARBA" id="ARBA00022723"/>
    </source>
</evidence>
<comment type="catalytic activity">
    <reaction evidence="8 11">
        <text>ITP + H2O = IDP + phosphate + H(+)</text>
        <dbReference type="Rhea" id="RHEA:28330"/>
        <dbReference type="ChEBI" id="CHEBI:15377"/>
        <dbReference type="ChEBI" id="CHEBI:15378"/>
        <dbReference type="ChEBI" id="CHEBI:43474"/>
        <dbReference type="ChEBI" id="CHEBI:58280"/>
        <dbReference type="ChEBI" id="CHEBI:61402"/>
        <dbReference type="EC" id="3.6.1.73"/>
    </reaction>
</comment>
<proteinExistence type="inferred from homology"/>
<comment type="caution">
    <text evidence="11">Lacks conserved residue(s) required for the propagation of feature annotation.</text>
</comment>
<keyword evidence="6 11" id="KW-0546">Nucleotide metabolism</keyword>
<dbReference type="GO" id="GO:0046872">
    <property type="term" value="F:metal ion binding"/>
    <property type="evidence" value="ECO:0007669"/>
    <property type="project" value="UniProtKB-KW"/>
</dbReference>
<comment type="cofactor">
    <cofactor evidence="11">
        <name>Mg(2+)</name>
        <dbReference type="ChEBI" id="CHEBI:18420"/>
    </cofactor>
    <cofactor evidence="11">
        <name>Mn(2+)</name>
        <dbReference type="ChEBI" id="CHEBI:29035"/>
    </cofactor>
    <text evidence="11">Binds 1 divalent metal cation per subunit; can use either Mg(2+) or Mn(2+).</text>
</comment>
<keyword evidence="3 11" id="KW-0547">Nucleotide-binding</keyword>
<evidence type="ECO:0000256" key="11">
    <source>
        <dbReference type="HAMAP-Rule" id="MF_00648"/>
    </source>
</evidence>
<dbReference type="GO" id="GO:0103023">
    <property type="term" value="F:ITPase activity"/>
    <property type="evidence" value="ECO:0007669"/>
    <property type="project" value="UniProtKB-EC"/>
</dbReference>
<evidence type="ECO:0000313" key="13">
    <source>
        <dbReference type="EMBL" id="SQH75405.1"/>
    </source>
</evidence>